<comment type="subunit">
    <text evidence="14">Component of the MCM2-7 complex.</text>
</comment>
<dbReference type="GO" id="GO:0042555">
    <property type="term" value="C:MCM complex"/>
    <property type="evidence" value="ECO:0007669"/>
    <property type="project" value="UniProtKB-UniRule"/>
</dbReference>
<evidence type="ECO:0000313" key="18">
    <source>
        <dbReference type="Proteomes" id="UP000698800"/>
    </source>
</evidence>
<evidence type="ECO:0000256" key="11">
    <source>
        <dbReference type="ARBA" id="ARBA00023306"/>
    </source>
</evidence>
<dbReference type="PROSITE" id="PS00847">
    <property type="entry name" value="MCM_1"/>
    <property type="match status" value="1"/>
</dbReference>
<dbReference type="PANTHER" id="PTHR11630:SF43">
    <property type="entry name" value="DNA REPLICATION LICENSING FACTOR MCM6"/>
    <property type="match status" value="1"/>
</dbReference>
<dbReference type="Pfam" id="PF18263">
    <property type="entry name" value="WHD_MCM6"/>
    <property type="match status" value="1"/>
</dbReference>
<evidence type="ECO:0000256" key="6">
    <source>
        <dbReference type="ARBA" id="ARBA00022801"/>
    </source>
</evidence>
<evidence type="ECO:0000313" key="17">
    <source>
        <dbReference type="EMBL" id="KAH0536032.1"/>
    </source>
</evidence>
<dbReference type="Pfam" id="PF00493">
    <property type="entry name" value="MCM"/>
    <property type="match status" value="1"/>
</dbReference>
<protein>
    <recommendedName>
        <fullName evidence="12 14">DNA replication licensing factor MCM6</fullName>
        <ecNumber evidence="3 14">3.6.4.12</ecNumber>
    </recommendedName>
</protein>
<keyword evidence="11 14" id="KW-0131">Cell cycle</keyword>
<comment type="similarity">
    <text evidence="2 13">Belongs to the MCM family.</text>
</comment>
<dbReference type="Pfam" id="PF14551">
    <property type="entry name" value="MCM_N"/>
    <property type="match status" value="1"/>
</dbReference>
<dbReference type="GO" id="GO:0006279">
    <property type="term" value="P:premeiotic DNA replication"/>
    <property type="evidence" value="ECO:0007669"/>
    <property type="project" value="UniProtKB-ARBA"/>
</dbReference>
<dbReference type="PRINTS" id="PR01662">
    <property type="entry name" value="MCMPROTEIN6"/>
</dbReference>
<proteinExistence type="inferred from homology"/>
<dbReference type="FunFam" id="1.20.58.870:FF:000002">
    <property type="entry name" value="DNA helicase"/>
    <property type="match status" value="1"/>
</dbReference>
<keyword evidence="10" id="KW-0539">Nucleus</keyword>
<dbReference type="InterPro" id="IPR027925">
    <property type="entry name" value="MCM_N"/>
</dbReference>
<dbReference type="InterPro" id="IPR012340">
    <property type="entry name" value="NA-bd_OB-fold"/>
</dbReference>
<keyword evidence="9 13" id="KW-0238">DNA-binding</keyword>
<dbReference type="InterPro" id="IPR027417">
    <property type="entry name" value="P-loop_NTPase"/>
</dbReference>
<feature type="compositionally biased region" description="Polar residues" evidence="15">
    <location>
        <begin position="205"/>
        <end position="220"/>
    </location>
</feature>
<sequence length="973" mass="106712">MSSLSGAVLASGDLDSDLAAINGNTGPKRAADRRPRIPSSSRLRGPPTESLGNRSDDEGIPDDEVVGIRGTSGRPRNPLDHVVPRVVDAVGEKVQESFEQFLETFIEEPGSSNVPVGSSAPTTDKYYIAQIHGLRIYTLSTLYVDYDHLASVQDGVLAGAVVEQYYRFLPFLTRGLHNLIAKHEPRYFKEHRQPTTSSQQTSSTVANGGSQSEGRNDKTTNQQTDKLFTIAFYNLPLVSRIRHLRTSSVGHLLSISGTVTRTSEVRPELSLATFVCENCRTVVSNVEQTFRYTEPTQCPNMTCGNRQGWRLDIRQSTFVDWQKVRIQENSSEIPTGSMPRTMDVILRGEIVDRAKAGEKCVFTGALIVVPDVSQLGLPGVRPEATRDNRNAPRGGDTGGIGVTGLKALGVRDLTYRLAFLACMVTPDTSTPGSAANQQLNGQAANILASLNQTAPIDPSDPGDHAQEAFLQSLTVSEIQELKDMVHSDHIYSRLVNSLAPMVYGHEIVKKGLLLQLMGGVHKATPEGMQLRGDLNICIVGDPSTSKSQFLKYICSFLPRAVYTSGKASSAAGLTAAVVKDEETGEFTIEAGALMLADNGICAIDEFDKMDISDQVAIHEAMEQQTISIAKAGIQATLNARTSILAAANPVGGRYNRKTTLRANINMSAPIMSRFDLFFVILDECNESIDRHLAQHIVNIHRLRDEAVTPEFTTEQLQRYIRFARTFKPVFTPEAKALLVEKYKELRADDAQGGIGRNSYRITVRQLESMIRLSEAIAKANCVEDITPAFVQEAFHLLRQSIISVEKDDVEVDDDDDETNTNNPPGLAPTAPLRRGTSERPDDATDADMDDAPQPAPTHRTKITYDKYMAILNALVSRVNADEITSGSGVEGEDLILWYLEQKEDEIATEEDLERERELVRKVIRRMVKDNIFMQVRGEGLVDEGQGGEGSAGDGERVVYVLHPNCAVEEVGVK</sequence>
<evidence type="ECO:0000256" key="2">
    <source>
        <dbReference type="ARBA" id="ARBA00008010"/>
    </source>
</evidence>
<evidence type="ECO:0000256" key="1">
    <source>
        <dbReference type="ARBA" id="ARBA00004123"/>
    </source>
</evidence>
<evidence type="ECO:0000256" key="7">
    <source>
        <dbReference type="ARBA" id="ARBA00022806"/>
    </source>
</evidence>
<dbReference type="Gene3D" id="3.30.1640.10">
    <property type="entry name" value="mini-chromosome maintenance (MCM) complex, chain A, domain 1"/>
    <property type="match status" value="1"/>
</dbReference>
<comment type="subcellular location">
    <subcellularLocation>
        <location evidence="1 14">Nucleus</location>
    </subcellularLocation>
</comment>
<dbReference type="GO" id="GO:0005656">
    <property type="term" value="C:nuclear pre-replicative complex"/>
    <property type="evidence" value="ECO:0007669"/>
    <property type="project" value="UniProtKB-ARBA"/>
</dbReference>
<dbReference type="CDD" id="cd17757">
    <property type="entry name" value="MCM6"/>
    <property type="match status" value="1"/>
</dbReference>
<dbReference type="SUPFAM" id="SSF50249">
    <property type="entry name" value="Nucleic acid-binding proteins"/>
    <property type="match status" value="1"/>
</dbReference>
<reference evidence="17" key="1">
    <citation type="submission" date="2021-03" db="EMBL/GenBank/DDBJ databases">
        <title>Comparative genomics and phylogenomic investigation of the class Geoglossomycetes provide insights into ecological specialization and systematics.</title>
        <authorList>
            <person name="Melie T."/>
            <person name="Pirro S."/>
            <person name="Miller A.N."/>
            <person name="Quandt A."/>
        </authorList>
    </citation>
    <scope>NUCLEOTIDE SEQUENCE</scope>
    <source>
        <strain evidence="17">GBOQ0MN5Z8</strain>
    </source>
</reference>
<dbReference type="GO" id="GO:0031261">
    <property type="term" value="C:DNA replication preinitiation complex"/>
    <property type="evidence" value="ECO:0007669"/>
    <property type="project" value="UniProtKB-ARBA"/>
</dbReference>
<dbReference type="EMBL" id="JAGHQL010000244">
    <property type="protein sequence ID" value="KAH0536032.1"/>
    <property type="molecule type" value="Genomic_DNA"/>
</dbReference>
<dbReference type="OrthoDB" id="1744952at2759"/>
<feature type="compositionally biased region" description="Acidic residues" evidence="15">
    <location>
        <begin position="808"/>
        <end position="818"/>
    </location>
</feature>
<keyword evidence="7 14" id="KW-0347">Helicase</keyword>
<keyword evidence="8 13" id="KW-0067">ATP-binding</keyword>
<dbReference type="SUPFAM" id="SSF52540">
    <property type="entry name" value="P-loop containing nucleoside triphosphate hydrolases"/>
    <property type="match status" value="1"/>
</dbReference>
<dbReference type="InterPro" id="IPR041024">
    <property type="entry name" value="Mcm6_C"/>
</dbReference>
<dbReference type="GO" id="GO:0043596">
    <property type="term" value="C:nuclear replication fork"/>
    <property type="evidence" value="ECO:0007669"/>
    <property type="project" value="UniProtKB-ARBA"/>
</dbReference>
<dbReference type="FunFam" id="3.30.1640.10:FF:000009">
    <property type="entry name" value="DNA helicase"/>
    <property type="match status" value="1"/>
</dbReference>
<evidence type="ECO:0000256" key="9">
    <source>
        <dbReference type="ARBA" id="ARBA00023125"/>
    </source>
</evidence>
<accession>A0A9P8HX19</accession>
<dbReference type="InterPro" id="IPR001208">
    <property type="entry name" value="MCM_dom"/>
</dbReference>
<feature type="region of interest" description="Disordered" evidence="15">
    <location>
        <begin position="190"/>
        <end position="220"/>
    </location>
</feature>
<dbReference type="GO" id="GO:1902969">
    <property type="term" value="P:mitotic DNA replication"/>
    <property type="evidence" value="ECO:0007669"/>
    <property type="project" value="TreeGrafter"/>
</dbReference>
<feature type="region of interest" description="Disordered" evidence="15">
    <location>
        <begin position="808"/>
        <end position="860"/>
    </location>
</feature>
<evidence type="ECO:0000256" key="3">
    <source>
        <dbReference type="ARBA" id="ARBA00012551"/>
    </source>
</evidence>
<name>A0A9P8HX19_9PEZI</name>
<organism evidence="17 18">
    <name type="scientific">Glutinoglossum americanum</name>
    <dbReference type="NCBI Taxonomy" id="1670608"/>
    <lineage>
        <taxon>Eukaryota</taxon>
        <taxon>Fungi</taxon>
        <taxon>Dikarya</taxon>
        <taxon>Ascomycota</taxon>
        <taxon>Pezizomycotina</taxon>
        <taxon>Geoglossomycetes</taxon>
        <taxon>Geoglossales</taxon>
        <taxon>Geoglossaceae</taxon>
        <taxon>Glutinoglossum</taxon>
    </lineage>
</organism>
<dbReference type="InterPro" id="IPR033762">
    <property type="entry name" value="MCM_OB"/>
</dbReference>
<keyword evidence="5 13" id="KW-0547">Nucleotide-binding</keyword>
<dbReference type="InterPro" id="IPR008049">
    <property type="entry name" value="MCM6"/>
</dbReference>
<keyword evidence="4 14" id="KW-0235">DNA replication</keyword>
<dbReference type="Gene3D" id="1.20.58.870">
    <property type="match status" value="1"/>
</dbReference>
<evidence type="ECO:0000256" key="10">
    <source>
        <dbReference type="ARBA" id="ARBA00023242"/>
    </source>
</evidence>
<dbReference type="PROSITE" id="PS50051">
    <property type="entry name" value="MCM_2"/>
    <property type="match status" value="1"/>
</dbReference>
<dbReference type="SMART" id="SM00350">
    <property type="entry name" value="MCM"/>
    <property type="match status" value="1"/>
</dbReference>
<feature type="domain" description="MCM C-terminal AAA(+) ATPase" evidence="16">
    <location>
        <begin position="490"/>
        <end position="696"/>
    </location>
</feature>
<dbReference type="InterPro" id="IPR018525">
    <property type="entry name" value="MCM_CS"/>
</dbReference>
<dbReference type="PANTHER" id="PTHR11630">
    <property type="entry name" value="DNA REPLICATION LICENSING FACTOR MCM FAMILY MEMBER"/>
    <property type="match status" value="1"/>
</dbReference>
<dbReference type="PRINTS" id="PR01657">
    <property type="entry name" value="MCMFAMILY"/>
</dbReference>
<feature type="region of interest" description="Disordered" evidence="15">
    <location>
        <begin position="379"/>
        <end position="398"/>
    </location>
</feature>
<feature type="compositionally biased region" description="Low complexity" evidence="15">
    <location>
        <begin position="37"/>
        <end position="47"/>
    </location>
</feature>
<dbReference type="FunFam" id="3.40.50.300:FF:000115">
    <property type="entry name" value="DNA helicase"/>
    <property type="match status" value="1"/>
</dbReference>
<evidence type="ECO:0000256" key="15">
    <source>
        <dbReference type="SAM" id="MobiDB-lite"/>
    </source>
</evidence>
<keyword evidence="18" id="KW-1185">Reference proteome</keyword>
<dbReference type="Proteomes" id="UP000698800">
    <property type="component" value="Unassembled WGS sequence"/>
</dbReference>
<dbReference type="GO" id="GO:0006270">
    <property type="term" value="P:DNA replication initiation"/>
    <property type="evidence" value="ECO:0007669"/>
    <property type="project" value="UniProtKB-UniRule"/>
</dbReference>
<dbReference type="InterPro" id="IPR041562">
    <property type="entry name" value="MCM_lid"/>
</dbReference>
<dbReference type="GO" id="GO:0005524">
    <property type="term" value="F:ATP binding"/>
    <property type="evidence" value="ECO:0007669"/>
    <property type="project" value="UniProtKB-UniRule"/>
</dbReference>
<feature type="compositionally biased region" description="Low complexity" evidence="15">
    <location>
        <begin position="195"/>
        <end position="204"/>
    </location>
</feature>
<comment type="catalytic activity">
    <reaction evidence="14">
        <text>ATP + H2O = ADP + phosphate + H(+)</text>
        <dbReference type="Rhea" id="RHEA:13065"/>
        <dbReference type="ChEBI" id="CHEBI:15377"/>
        <dbReference type="ChEBI" id="CHEBI:15378"/>
        <dbReference type="ChEBI" id="CHEBI:30616"/>
        <dbReference type="ChEBI" id="CHEBI:43474"/>
        <dbReference type="ChEBI" id="CHEBI:456216"/>
        <dbReference type="EC" id="3.6.4.12"/>
    </reaction>
</comment>
<evidence type="ECO:0000256" key="12">
    <source>
        <dbReference type="ARBA" id="ARBA00073495"/>
    </source>
</evidence>
<dbReference type="GO" id="GO:1990518">
    <property type="term" value="F:single-stranded 3'-5' DNA helicase activity"/>
    <property type="evidence" value="ECO:0007669"/>
    <property type="project" value="TreeGrafter"/>
</dbReference>
<dbReference type="FunFam" id="2.20.28.10:FF:000003">
    <property type="entry name" value="DNA helicase"/>
    <property type="match status" value="1"/>
</dbReference>
<evidence type="ECO:0000259" key="16">
    <source>
        <dbReference type="PROSITE" id="PS50051"/>
    </source>
</evidence>
<dbReference type="InterPro" id="IPR031327">
    <property type="entry name" value="MCM"/>
</dbReference>
<dbReference type="Gene3D" id="2.20.28.10">
    <property type="match status" value="1"/>
</dbReference>
<gene>
    <name evidence="17" type="primary">MCM6</name>
    <name evidence="17" type="ORF">FGG08_007081</name>
</gene>
<dbReference type="GO" id="GO:0097373">
    <property type="term" value="C:MCM core complex"/>
    <property type="evidence" value="ECO:0007669"/>
    <property type="project" value="UniProtKB-ARBA"/>
</dbReference>
<dbReference type="EC" id="3.6.4.12" evidence="3 14"/>
<dbReference type="Pfam" id="PF17855">
    <property type="entry name" value="MCM_lid"/>
    <property type="match status" value="1"/>
</dbReference>
<evidence type="ECO:0000256" key="4">
    <source>
        <dbReference type="ARBA" id="ARBA00022705"/>
    </source>
</evidence>
<comment type="function">
    <text evidence="14">Acts as component of the MCM2-7 complex (MCM complex) which is the replicative helicase essential for 'once per cell cycle' DNA replication initiation and elongation in eukaryotic cells. The active ATPase sites in the MCM2-7 ring are formed through the interaction surfaces of two neighboring subunits such that a critical structure of a conserved arginine finger motif is provided in trans relative to the ATP-binding site of the Walker A box of the adjacent subunit. The six ATPase active sites, however, are likely to contribute differentially to the complex helicase activity.</text>
</comment>
<evidence type="ECO:0000256" key="8">
    <source>
        <dbReference type="ARBA" id="ARBA00022840"/>
    </source>
</evidence>
<dbReference type="GO" id="GO:0000727">
    <property type="term" value="P:double-strand break repair via break-induced replication"/>
    <property type="evidence" value="ECO:0007669"/>
    <property type="project" value="TreeGrafter"/>
</dbReference>
<dbReference type="Gene3D" id="3.40.50.300">
    <property type="entry name" value="P-loop containing nucleotide triphosphate hydrolases"/>
    <property type="match status" value="1"/>
</dbReference>
<keyword evidence="6 14" id="KW-0378">Hydrolase</keyword>
<dbReference type="Pfam" id="PF17207">
    <property type="entry name" value="MCM_OB"/>
    <property type="match status" value="1"/>
</dbReference>
<comment type="caution">
    <text evidence="17">The sequence shown here is derived from an EMBL/GenBank/DDBJ whole genome shotgun (WGS) entry which is preliminary data.</text>
</comment>
<dbReference type="GO" id="GO:0003697">
    <property type="term" value="F:single-stranded DNA binding"/>
    <property type="evidence" value="ECO:0007669"/>
    <property type="project" value="TreeGrafter"/>
</dbReference>
<evidence type="ECO:0000256" key="13">
    <source>
        <dbReference type="RuleBase" id="RU004070"/>
    </source>
</evidence>
<evidence type="ECO:0000256" key="14">
    <source>
        <dbReference type="RuleBase" id="RU368064"/>
    </source>
</evidence>
<dbReference type="Gene3D" id="2.40.50.140">
    <property type="entry name" value="Nucleic acid-binding proteins"/>
    <property type="match status" value="1"/>
</dbReference>
<dbReference type="AlphaFoldDB" id="A0A9P8HX19"/>
<evidence type="ECO:0000256" key="5">
    <source>
        <dbReference type="ARBA" id="ARBA00022741"/>
    </source>
</evidence>
<dbReference type="GO" id="GO:0016787">
    <property type="term" value="F:hydrolase activity"/>
    <property type="evidence" value="ECO:0007669"/>
    <property type="project" value="UniProtKB-KW"/>
</dbReference>
<feature type="region of interest" description="Disordered" evidence="15">
    <location>
        <begin position="1"/>
        <end position="80"/>
    </location>
</feature>